<gene>
    <name evidence="7" type="ORF">EGI31_23295</name>
</gene>
<dbReference type="GO" id="GO:0019148">
    <property type="term" value="F:D-cysteine desulfhydrase activity"/>
    <property type="evidence" value="ECO:0007669"/>
    <property type="project" value="TreeGrafter"/>
</dbReference>
<evidence type="ECO:0000259" key="6">
    <source>
        <dbReference type="Pfam" id="PF00291"/>
    </source>
</evidence>
<accession>A0AAE3H6Q0</accession>
<dbReference type="InterPro" id="IPR001926">
    <property type="entry name" value="TrpB-like_PALP"/>
</dbReference>
<evidence type="ECO:0000313" key="8">
    <source>
        <dbReference type="Proteomes" id="UP001204144"/>
    </source>
</evidence>
<evidence type="ECO:0000256" key="2">
    <source>
        <dbReference type="ARBA" id="ARBA00008639"/>
    </source>
</evidence>
<dbReference type="Pfam" id="PF00291">
    <property type="entry name" value="PALP"/>
    <property type="match status" value="1"/>
</dbReference>
<comment type="caution">
    <text evidence="7">The sequence shown here is derived from an EMBL/GenBank/DDBJ whole genome shotgun (WGS) entry which is preliminary data.</text>
</comment>
<evidence type="ECO:0000256" key="5">
    <source>
        <dbReference type="PIRSR" id="PIRSR006278-2"/>
    </source>
</evidence>
<evidence type="ECO:0000256" key="1">
    <source>
        <dbReference type="ARBA" id="ARBA00001933"/>
    </source>
</evidence>
<dbReference type="Proteomes" id="UP001204144">
    <property type="component" value="Unassembled WGS sequence"/>
</dbReference>
<protein>
    <submittedName>
        <fullName evidence="7">1-aminocyclopropane-1-carboxylate deaminase/D-cysteine desulfhydrase</fullName>
    </submittedName>
</protein>
<feature type="active site" description="Nucleophile" evidence="4">
    <location>
        <position position="72"/>
    </location>
</feature>
<name>A0AAE3H6Q0_9BACT</name>
<dbReference type="InterPro" id="IPR027278">
    <property type="entry name" value="ACCD_DCysDesulf"/>
</dbReference>
<evidence type="ECO:0000256" key="4">
    <source>
        <dbReference type="PIRSR" id="PIRSR006278-1"/>
    </source>
</evidence>
<proteinExistence type="inferred from homology"/>
<dbReference type="PANTHER" id="PTHR43780">
    <property type="entry name" value="1-AMINOCYCLOPROPANE-1-CARBOXYLATE DEAMINASE-RELATED"/>
    <property type="match status" value="1"/>
</dbReference>
<dbReference type="PIRSF" id="PIRSF006278">
    <property type="entry name" value="ACCD_DCysDesulf"/>
    <property type="match status" value="1"/>
</dbReference>
<keyword evidence="3 5" id="KW-0663">Pyridoxal phosphate</keyword>
<dbReference type="RefSeq" id="WP_255039574.1">
    <property type="nucleotide sequence ID" value="NZ_RJUF01000193.1"/>
</dbReference>
<dbReference type="InterPro" id="IPR036052">
    <property type="entry name" value="TrpB-like_PALP_sf"/>
</dbReference>
<dbReference type="AlphaFoldDB" id="A0AAE3H6Q0"/>
<sequence>MLEFESLINIPTPVIEIFEDLFVENDVKVFVKRDDLTHVHVSGNKFRKLKYNFIEAKNLGFKKILTFGGAFSNHIAAVAEAGLLFGFETLGIIRGDELNETSSPTLKFANQKGMRFKFVSREAYRNKADLAANFSSEYFIIPEGGSNHLALKGVSELLDEQQHPDYICTAVGTGGTMAGLLNNVNYKGEVLGFAVLKNGDFLKDDISVFLEKNFPENAELETRFHFGGYAKYNDELLDFVKVFELKHSFRLEQVYTGKMFFGVYQKIKEGYFKKGTRIMLLHTGGLQGRLSDL</sequence>
<dbReference type="SUPFAM" id="SSF53686">
    <property type="entry name" value="Tryptophan synthase beta subunit-like PLP-dependent enzymes"/>
    <property type="match status" value="1"/>
</dbReference>
<evidence type="ECO:0000313" key="7">
    <source>
        <dbReference type="EMBL" id="MCP9765872.1"/>
    </source>
</evidence>
<evidence type="ECO:0000256" key="3">
    <source>
        <dbReference type="ARBA" id="ARBA00022898"/>
    </source>
</evidence>
<dbReference type="PANTHER" id="PTHR43780:SF2">
    <property type="entry name" value="1-AMINOCYCLOPROPANE-1-CARBOXYLATE DEAMINASE-RELATED"/>
    <property type="match status" value="1"/>
</dbReference>
<organism evidence="7 8">
    <name type="scientific">Lacihabitans soyangensis</name>
    <dbReference type="NCBI Taxonomy" id="869394"/>
    <lineage>
        <taxon>Bacteria</taxon>
        <taxon>Pseudomonadati</taxon>
        <taxon>Bacteroidota</taxon>
        <taxon>Cytophagia</taxon>
        <taxon>Cytophagales</taxon>
        <taxon>Leadbetterellaceae</taxon>
        <taxon>Lacihabitans</taxon>
    </lineage>
</organism>
<feature type="modified residue" description="N6-(pyridoxal phosphate)lysine" evidence="5">
    <location>
        <position position="45"/>
    </location>
</feature>
<dbReference type="Gene3D" id="3.40.50.1100">
    <property type="match status" value="2"/>
</dbReference>
<comment type="cofactor">
    <cofactor evidence="1">
        <name>pyridoxal 5'-phosphate</name>
        <dbReference type="ChEBI" id="CHEBI:597326"/>
    </cofactor>
</comment>
<comment type="similarity">
    <text evidence="2">Belongs to the ACC deaminase/D-cysteine desulfhydrase family.</text>
</comment>
<keyword evidence="8" id="KW-1185">Reference proteome</keyword>
<dbReference type="EMBL" id="RJUF01000193">
    <property type="protein sequence ID" value="MCP9765872.1"/>
    <property type="molecule type" value="Genomic_DNA"/>
</dbReference>
<feature type="domain" description="Tryptophan synthase beta chain-like PALP" evidence="6">
    <location>
        <begin position="10"/>
        <end position="182"/>
    </location>
</feature>
<reference evidence="7 8" key="1">
    <citation type="submission" date="2018-11" db="EMBL/GenBank/DDBJ databases">
        <title>Novel bacteria species description.</title>
        <authorList>
            <person name="Han J.-H."/>
        </authorList>
    </citation>
    <scope>NUCLEOTIDE SEQUENCE [LARGE SCALE GENOMIC DNA]</scope>
    <source>
        <strain evidence="7 8">KCTC23259</strain>
    </source>
</reference>